<gene>
    <name evidence="3" type="ORF">LCGC14_1540440</name>
</gene>
<reference evidence="3" key="1">
    <citation type="journal article" date="2015" name="Nature">
        <title>Complex archaea that bridge the gap between prokaryotes and eukaryotes.</title>
        <authorList>
            <person name="Spang A."/>
            <person name="Saw J.H."/>
            <person name="Jorgensen S.L."/>
            <person name="Zaremba-Niedzwiedzka K."/>
            <person name="Martijn J."/>
            <person name="Lind A.E."/>
            <person name="van Eijk R."/>
            <person name="Schleper C."/>
            <person name="Guy L."/>
            <person name="Ettema T.J."/>
        </authorList>
    </citation>
    <scope>NUCLEOTIDE SEQUENCE</scope>
</reference>
<feature type="domain" description="Transposase IS4-like" evidence="2">
    <location>
        <begin position="193"/>
        <end position="464"/>
    </location>
</feature>
<evidence type="ECO:0000256" key="1">
    <source>
        <dbReference type="SAM" id="MobiDB-lite"/>
    </source>
</evidence>
<name>A0A0F9LTZ2_9ZZZZ</name>
<dbReference type="Pfam" id="PF01609">
    <property type="entry name" value="DDE_Tnp_1"/>
    <property type="match status" value="1"/>
</dbReference>
<dbReference type="InterPro" id="IPR047654">
    <property type="entry name" value="IS1634_transpos"/>
</dbReference>
<proteinExistence type="predicted"/>
<evidence type="ECO:0000259" key="2">
    <source>
        <dbReference type="Pfam" id="PF01609"/>
    </source>
</evidence>
<sequence length="571" mass="65036">MFIARIPNRKSPPAFLLRESYREDGKVKTRTLANLTHLPRKRINAVRAALKGTALTPVSETFEIERSLPHGHVTAVLGTLRKLGLDKMIASRPSRERQLVLGMIAGRVIAPGSKLAMTRQWKLSTLGRQLGIEDAEPDELYDAMDWLLKRQGRIEKKLAKKHLQDGTLILYDISSSYYEGHCCNLAKFGHNRDKKQGKKIIVYGLLTDAEGRPVAIEAFEGNTADPTTVPAQVEKIRERFGLKKVVIVGDRGMITTTQVTKLKEYRGMGWISAIKGQTIRKLIDKGHMDRSLFDDRNIAEIQSPEFPGERLIACYNPLLDDRRKRKREELLVATEVKLDQLKAQVDRRKKPMTAQEIGLKAGKLVDRFKVAKHLVLSIEDGQFDYARNEESIRREAELDGIYIVRTSESSEDISTEDVVRNYKRLTDVERAFRCLKAVDLEIRPIRHRLDDRVRSHLFLCMLSYYVQWQMRESLSPLLWMDETRREDRLTRDAVLAAETSPGAKQKKSSRKSDEGFPLHSFGTLLQELGTQCLNQCVTHSQGVSHRFEMATSPTPHQQRAFALLDLPCGGM</sequence>
<feature type="region of interest" description="Disordered" evidence="1">
    <location>
        <begin position="494"/>
        <end position="515"/>
    </location>
</feature>
<dbReference type="NCBIfam" id="NF033559">
    <property type="entry name" value="transpos_IS1634"/>
    <property type="match status" value="1"/>
</dbReference>
<dbReference type="GO" id="GO:0004803">
    <property type="term" value="F:transposase activity"/>
    <property type="evidence" value="ECO:0007669"/>
    <property type="project" value="InterPro"/>
</dbReference>
<dbReference type="PANTHER" id="PTHR34614">
    <property type="match status" value="1"/>
</dbReference>
<comment type="caution">
    <text evidence="3">The sequence shown here is derived from an EMBL/GenBank/DDBJ whole genome shotgun (WGS) entry which is preliminary data.</text>
</comment>
<dbReference type="InterPro" id="IPR012337">
    <property type="entry name" value="RNaseH-like_sf"/>
</dbReference>
<evidence type="ECO:0000313" key="3">
    <source>
        <dbReference type="EMBL" id="KKM60577.1"/>
    </source>
</evidence>
<dbReference type="GO" id="GO:0006313">
    <property type="term" value="P:DNA transposition"/>
    <property type="evidence" value="ECO:0007669"/>
    <property type="project" value="InterPro"/>
</dbReference>
<dbReference type="EMBL" id="LAZR01011653">
    <property type="protein sequence ID" value="KKM60577.1"/>
    <property type="molecule type" value="Genomic_DNA"/>
</dbReference>
<dbReference type="SUPFAM" id="SSF53098">
    <property type="entry name" value="Ribonuclease H-like"/>
    <property type="match status" value="1"/>
</dbReference>
<dbReference type="GO" id="GO:0003677">
    <property type="term" value="F:DNA binding"/>
    <property type="evidence" value="ECO:0007669"/>
    <property type="project" value="InterPro"/>
</dbReference>
<protein>
    <recommendedName>
        <fullName evidence="2">Transposase IS4-like domain-containing protein</fullName>
    </recommendedName>
</protein>
<dbReference type="InterPro" id="IPR002559">
    <property type="entry name" value="Transposase_11"/>
</dbReference>
<accession>A0A0F9LTZ2</accession>
<dbReference type="AlphaFoldDB" id="A0A0F9LTZ2"/>
<organism evidence="3">
    <name type="scientific">marine sediment metagenome</name>
    <dbReference type="NCBI Taxonomy" id="412755"/>
    <lineage>
        <taxon>unclassified sequences</taxon>
        <taxon>metagenomes</taxon>
        <taxon>ecological metagenomes</taxon>
    </lineage>
</organism>
<dbReference type="PANTHER" id="PTHR34614:SF2">
    <property type="entry name" value="TRANSPOSASE IS4-LIKE DOMAIN-CONTAINING PROTEIN"/>
    <property type="match status" value="1"/>
</dbReference>